<dbReference type="Proteomes" id="UP000078540">
    <property type="component" value="Unassembled WGS sequence"/>
</dbReference>
<organism evidence="1 2">
    <name type="scientific">Atta colombica</name>
    <dbReference type="NCBI Taxonomy" id="520822"/>
    <lineage>
        <taxon>Eukaryota</taxon>
        <taxon>Metazoa</taxon>
        <taxon>Ecdysozoa</taxon>
        <taxon>Arthropoda</taxon>
        <taxon>Hexapoda</taxon>
        <taxon>Insecta</taxon>
        <taxon>Pterygota</taxon>
        <taxon>Neoptera</taxon>
        <taxon>Endopterygota</taxon>
        <taxon>Hymenoptera</taxon>
        <taxon>Apocrita</taxon>
        <taxon>Aculeata</taxon>
        <taxon>Formicoidea</taxon>
        <taxon>Formicidae</taxon>
        <taxon>Myrmicinae</taxon>
        <taxon>Atta</taxon>
    </lineage>
</organism>
<evidence type="ECO:0000313" key="2">
    <source>
        <dbReference type="Proteomes" id="UP000078540"/>
    </source>
</evidence>
<keyword evidence="2" id="KW-1185">Reference proteome</keyword>
<gene>
    <name evidence="1" type="ORF">ALC53_08315</name>
</gene>
<protein>
    <submittedName>
        <fullName evidence="1">Uncharacterized protein</fullName>
    </submittedName>
</protein>
<proteinExistence type="predicted"/>
<evidence type="ECO:0000313" key="1">
    <source>
        <dbReference type="EMBL" id="KYM81244.1"/>
    </source>
</evidence>
<reference evidence="1 2" key="1">
    <citation type="submission" date="2015-09" db="EMBL/GenBank/DDBJ databases">
        <title>Atta colombica WGS genome.</title>
        <authorList>
            <person name="Nygaard S."/>
            <person name="Hu H."/>
            <person name="Boomsma J."/>
            <person name="Zhang G."/>
        </authorList>
    </citation>
    <scope>NUCLEOTIDE SEQUENCE [LARGE SCALE GENOMIC DNA]</scope>
    <source>
        <strain evidence="1">Treedump-2</strain>
        <tissue evidence="1">Whole body</tissue>
    </source>
</reference>
<sequence length="106" mass="12885">MAVSQRFVSYHLLAPVVALDSFLSKTKHNFQVFYRFHEPSNYPFYSHPIVFPQLLTDSLAVPLTKWHSRRRVLPHLVCHPVYFRERDQIHFLRSRIRFDHHPHFLY</sequence>
<dbReference type="EMBL" id="KQ976540">
    <property type="protein sequence ID" value="KYM81244.1"/>
    <property type="molecule type" value="Genomic_DNA"/>
</dbReference>
<dbReference type="AlphaFoldDB" id="A0A195BAN0"/>
<accession>A0A195BAN0</accession>
<name>A0A195BAN0_9HYME</name>